<comment type="caution">
    <text evidence="3">The sequence shown here is derived from an EMBL/GenBank/DDBJ whole genome shotgun (WGS) entry which is preliminary data.</text>
</comment>
<dbReference type="InterPro" id="IPR003593">
    <property type="entry name" value="AAA+_ATPase"/>
</dbReference>
<reference evidence="3 4" key="1">
    <citation type="submission" date="2016-02" db="EMBL/GenBank/DDBJ databases">
        <title>Draft genome sequence of Thermodesulfatator sp. S606.</title>
        <authorList>
            <person name="Lai Q."/>
            <person name="Cao J."/>
            <person name="Dupont S."/>
            <person name="Shao Z."/>
            <person name="Jebbar M."/>
            <person name="Alain K."/>
        </authorList>
    </citation>
    <scope>NUCLEOTIDE SEQUENCE [LARGE SCALE GENOMIC DNA]</scope>
    <source>
        <strain evidence="3 4">S606</strain>
    </source>
</reference>
<organism evidence="3 4">
    <name type="scientific">Thermodesulfatator autotrophicus</name>
    <dbReference type="NCBI Taxonomy" id="1795632"/>
    <lineage>
        <taxon>Bacteria</taxon>
        <taxon>Pseudomonadati</taxon>
        <taxon>Thermodesulfobacteriota</taxon>
        <taxon>Thermodesulfobacteria</taxon>
        <taxon>Thermodesulfobacteriales</taxon>
        <taxon>Thermodesulfatatoraceae</taxon>
        <taxon>Thermodesulfatator</taxon>
    </lineage>
</organism>
<dbReference type="SUPFAM" id="SSF52540">
    <property type="entry name" value="P-loop containing nucleoside triphosphate hydrolases"/>
    <property type="match status" value="1"/>
</dbReference>
<dbReference type="EMBL" id="LSFI01000016">
    <property type="protein sequence ID" value="OAG27938.1"/>
    <property type="molecule type" value="Genomic_DNA"/>
</dbReference>
<name>A0A177E825_9BACT</name>
<dbReference type="SMART" id="SM00382">
    <property type="entry name" value="AAA"/>
    <property type="match status" value="1"/>
</dbReference>
<accession>A0A177E825</accession>
<dbReference type="InterPro" id="IPR027417">
    <property type="entry name" value="P-loop_NTPase"/>
</dbReference>
<dbReference type="Proteomes" id="UP000076964">
    <property type="component" value="Unassembled WGS sequence"/>
</dbReference>
<feature type="domain" description="AAA+ ATPase" evidence="2">
    <location>
        <begin position="42"/>
        <end position="194"/>
    </location>
</feature>
<dbReference type="InterPro" id="IPR049945">
    <property type="entry name" value="AAA_22"/>
</dbReference>
<keyword evidence="1" id="KW-0472">Membrane</keyword>
<keyword evidence="1" id="KW-0812">Transmembrane</keyword>
<feature type="transmembrane region" description="Helical" evidence="1">
    <location>
        <begin position="294"/>
        <end position="313"/>
    </location>
</feature>
<sequence length="331" mass="38677">MHYRFWGLSRNPFEIHPDPDFLYLGDQHREALSHLKYAVLAKKPFLLLTGDIGVGKTTLLNYFLRDLKKRNDVVLVPVFNPNLDVNDFYSLLAKELFRNEWKDESKSVFLFRFREKLSKFHNKNKILVLVIDEAQSASISLLEELRLLANVAAEFPAMVIILVGQPDLFQKLEAPELTSLRQRLSFRYHLGPFKDFKDVKDYIAMRLIRAGSPRNRIFTDDAIELIFEYSQGIPRVINILADHAMINAYLKKESLVQKDSVLEAIKEVKHLIPSEKQNQRFTSPEERKSFNWKFLLPFIFGLILTIILVTLWLDLWNIETISSFWAGLIEH</sequence>
<keyword evidence="1" id="KW-1133">Transmembrane helix</keyword>
<dbReference type="PANTHER" id="PTHR35894">
    <property type="entry name" value="GENERAL SECRETION PATHWAY PROTEIN A-RELATED"/>
    <property type="match status" value="1"/>
</dbReference>
<dbReference type="AlphaFoldDB" id="A0A177E825"/>
<dbReference type="OrthoDB" id="9815896at2"/>
<protein>
    <recommendedName>
        <fullName evidence="2">AAA+ ATPase domain-containing protein</fullName>
    </recommendedName>
</protein>
<dbReference type="STRING" id="1795632.TH606_04170"/>
<dbReference type="CDD" id="cd00009">
    <property type="entry name" value="AAA"/>
    <property type="match status" value="1"/>
</dbReference>
<evidence type="ECO:0000256" key="1">
    <source>
        <dbReference type="SAM" id="Phobius"/>
    </source>
</evidence>
<dbReference type="Gene3D" id="3.40.50.300">
    <property type="entry name" value="P-loop containing nucleotide triphosphate hydrolases"/>
    <property type="match status" value="1"/>
</dbReference>
<evidence type="ECO:0000313" key="3">
    <source>
        <dbReference type="EMBL" id="OAG27938.1"/>
    </source>
</evidence>
<gene>
    <name evidence="3" type="ORF">TH606_04170</name>
</gene>
<dbReference type="GO" id="GO:0016887">
    <property type="term" value="F:ATP hydrolysis activity"/>
    <property type="evidence" value="ECO:0007669"/>
    <property type="project" value="InterPro"/>
</dbReference>
<dbReference type="RefSeq" id="WP_068541550.1">
    <property type="nucleotide sequence ID" value="NZ_LSFI01000016.1"/>
</dbReference>
<evidence type="ECO:0000313" key="4">
    <source>
        <dbReference type="Proteomes" id="UP000076964"/>
    </source>
</evidence>
<evidence type="ECO:0000259" key="2">
    <source>
        <dbReference type="SMART" id="SM00382"/>
    </source>
</evidence>
<dbReference type="InterPro" id="IPR052026">
    <property type="entry name" value="ExeA_AAA_ATPase_DNA-bind"/>
</dbReference>
<dbReference type="Pfam" id="PF13401">
    <property type="entry name" value="AAA_22"/>
    <property type="match status" value="1"/>
</dbReference>
<proteinExistence type="predicted"/>
<keyword evidence="4" id="KW-1185">Reference proteome</keyword>
<dbReference type="PANTHER" id="PTHR35894:SF1">
    <property type="entry name" value="PHOSPHORIBULOKINASE _ URIDINE KINASE FAMILY"/>
    <property type="match status" value="1"/>
</dbReference>